<proteinExistence type="predicted"/>
<name>A0ACC0KIN8_CHOFU</name>
<reference evidence="1 2" key="1">
    <citation type="journal article" date="2022" name="Genome Biol. Evol.">
        <title>The Spruce Budworm Genome: Reconstructing the Evolutionary History of Antifreeze Proteins.</title>
        <authorList>
            <person name="Beliveau C."/>
            <person name="Gagne P."/>
            <person name="Picq S."/>
            <person name="Vernygora O."/>
            <person name="Keeling C.I."/>
            <person name="Pinkney K."/>
            <person name="Doucet D."/>
            <person name="Wen F."/>
            <person name="Johnston J.S."/>
            <person name="Maaroufi H."/>
            <person name="Boyle B."/>
            <person name="Laroche J."/>
            <person name="Dewar K."/>
            <person name="Juretic N."/>
            <person name="Blackburn G."/>
            <person name="Nisole A."/>
            <person name="Brunet B."/>
            <person name="Brandao M."/>
            <person name="Lumley L."/>
            <person name="Duan J."/>
            <person name="Quan G."/>
            <person name="Lucarotti C.J."/>
            <person name="Roe A.D."/>
            <person name="Sperling F.A.H."/>
            <person name="Levesque R.C."/>
            <person name="Cusson M."/>
        </authorList>
    </citation>
    <scope>NUCLEOTIDE SEQUENCE [LARGE SCALE GENOMIC DNA]</scope>
    <source>
        <strain evidence="1">Glfc:IPQL:Cfum</strain>
    </source>
</reference>
<sequence length="343" mass="37052">MAEAAVPLPSEGAAPPAPPAPAARAGGSDDDSDELRRRARDPPITFTDIDGAQEFSALQAALAGAGVALAGEEQQALAELDQYLVHGEGSWALGDDFLAFIGRLLGAESTEDVRVATLRCLAAMALRDDVSLLLHQDRRSHALMNYAQRVDRLPPGEQLALARALCNLFENVSSSEWLLYISEWDLDGQPISNIRVTTKVAVHATLGEDAELRDVGTALMYNMATKERLSAGRALRDLLPRHAKSKWAVGTRPPPCPCVFCRDRCRQVFDDVSVELAMALLQLLGQAPAEEELFRAVAALARLAHHSQEVAQLVALVGPPPAAFRGTSPRCDEKIDLIMQKVK</sequence>
<gene>
    <name evidence="1" type="ORF">MSG28_004395</name>
</gene>
<accession>A0ACC0KIN8</accession>
<evidence type="ECO:0000313" key="1">
    <source>
        <dbReference type="EMBL" id="KAI8436369.1"/>
    </source>
</evidence>
<organism evidence="1 2">
    <name type="scientific">Choristoneura fumiferana</name>
    <name type="common">Spruce budworm moth</name>
    <name type="synonym">Archips fumiferana</name>
    <dbReference type="NCBI Taxonomy" id="7141"/>
    <lineage>
        <taxon>Eukaryota</taxon>
        <taxon>Metazoa</taxon>
        <taxon>Ecdysozoa</taxon>
        <taxon>Arthropoda</taxon>
        <taxon>Hexapoda</taxon>
        <taxon>Insecta</taxon>
        <taxon>Pterygota</taxon>
        <taxon>Neoptera</taxon>
        <taxon>Endopterygota</taxon>
        <taxon>Lepidoptera</taxon>
        <taxon>Glossata</taxon>
        <taxon>Ditrysia</taxon>
        <taxon>Tortricoidea</taxon>
        <taxon>Tortricidae</taxon>
        <taxon>Tortricinae</taxon>
        <taxon>Choristoneura</taxon>
    </lineage>
</organism>
<comment type="caution">
    <text evidence="1">The sequence shown here is derived from an EMBL/GenBank/DDBJ whole genome shotgun (WGS) entry which is preliminary data.</text>
</comment>
<protein>
    <submittedName>
        <fullName evidence="1">Uncharacterized protein</fullName>
    </submittedName>
</protein>
<evidence type="ECO:0000313" key="2">
    <source>
        <dbReference type="Proteomes" id="UP001064048"/>
    </source>
</evidence>
<dbReference type="EMBL" id="CM046106">
    <property type="protein sequence ID" value="KAI8436369.1"/>
    <property type="molecule type" value="Genomic_DNA"/>
</dbReference>
<keyword evidence="2" id="KW-1185">Reference proteome</keyword>
<dbReference type="Proteomes" id="UP001064048">
    <property type="component" value="Chromosome 6"/>
</dbReference>